<evidence type="ECO:0000313" key="3">
    <source>
        <dbReference type="Proteomes" id="UP000612352"/>
    </source>
</evidence>
<dbReference type="PANTHER" id="PTHR30290">
    <property type="entry name" value="PERIPLASMIC BINDING COMPONENT OF ABC TRANSPORTER"/>
    <property type="match status" value="1"/>
</dbReference>
<feature type="domain" description="Solute-binding protein family 5" evidence="1">
    <location>
        <begin position="83"/>
        <end position="435"/>
    </location>
</feature>
<dbReference type="InterPro" id="IPR006311">
    <property type="entry name" value="TAT_signal"/>
</dbReference>
<dbReference type="Pfam" id="PF00496">
    <property type="entry name" value="SBP_bac_5"/>
    <property type="match status" value="1"/>
</dbReference>
<evidence type="ECO:0000313" key="2">
    <source>
        <dbReference type="EMBL" id="MBK0330959.1"/>
    </source>
</evidence>
<dbReference type="InterPro" id="IPR030678">
    <property type="entry name" value="Peptide/Ni-bd"/>
</dbReference>
<dbReference type="PROSITE" id="PS51318">
    <property type="entry name" value="TAT"/>
    <property type="match status" value="1"/>
</dbReference>
<dbReference type="Gene3D" id="3.90.76.10">
    <property type="entry name" value="Dipeptide-binding Protein, Domain 1"/>
    <property type="match status" value="1"/>
</dbReference>
<dbReference type="Gene3D" id="3.40.190.10">
    <property type="entry name" value="Periplasmic binding protein-like II"/>
    <property type="match status" value="1"/>
</dbReference>
<comment type="caution">
    <text evidence="2">The sequence shown here is derived from an EMBL/GenBank/DDBJ whole genome shotgun (WGS) entry which is preliminary data.</text>
</comment>
<gene>
    <name evidence="2" type="ORF">I8D64_06025</name>
</gene>
<dbReference type="Proteomes" id="UP000612352">
    <property type="component" value="Unassembled WGS sequence"/>
</dbReference>
<proteinExistence type="predicted"/>
<dbReference type="SUPFAM" id="SSF53850">
    <property type="entry name" value="Periplasmic binding protein-like II"/>
    <property type="match status" value="1"/>
</dbReference>
<dbReference type="Gene3D" id="3.10.105.10">
    <property type="entry name" value="Dipeptide-binding Protein, Domain 3"/>
    <property type="match status" value="1"/>
</dbReference>
<reference evidence="2 3" key="1">
    <citation type="submission" date="2020-12" db="EMBL/GenBank/DDBJ databases">
        <title>Brachybacterium sp. MASK1Z-5, whole genome shotgun sequence.</title>
        <authorList>
            <person name="Tuo L."/>
        </authorList>
    </citation>
    <scope>NUCLEOTIDE SEQUENCE [LARGE SCALE GENOMIC DNA]</scope>
    <source>
        <strain evidence="2 3">MASK1Z-5</strain>
    </source>
</reference>
<evidence type="ECO:0000259" key="1">
    <source>
        <dbReference type="Pfam" id="PF00496"/>
    </source>
</evidence>
<dbReference type="InterPro" id="IPR000914">
    <property type="entry name" value="SBP_5_dom"/>
</dbReference>
<organism evidence="2 3">
    <name type="scientific">Brachybacterium halotolerans</name>
    <dbReference type="NCBI Taxonomy" id="2795215"/>
    <lineage>
        <taxon>Bacteria</taxon>
        <taxon>Bacillati</taxon>
        <taxon>Actinomycetota</taxon>
        <taxon>Actinomycetes</taxon>
        <taxon>Micrococcales</taxon>
        <taxon>Dermabacteraceae</taxon>
        <taxon>Brachybacterium</taxon>
    </lineage>
</organism>
<dbReference type="PROSITE" id="PS51257">
    <property type="entry name" value="PROKAR_LIPOPROTEIN"/>
    <property type="match status" value="1"/>
</dbReference>
<dbReference type="PIRSF" id="PIRSF002741">
    <property type="entry name" value="MppA"/>
    <property type="match status" value="1"/>
</dbReference>
<dbReference type="PANTHER" id="PTHR30290:SF82">
    <property type="entry name" value="ABC-TYPE DIPEPTIDE_OLIGOPEPTIDE TRANSPORT SYSTEM, PERIPLASMIC COMPONENT"/>
    <property type="match status" value="1"/>
</dbReference>
<keyword evidence="3" id="KW-1185">Reference proteome</keyword>
<sequence length="551" mass="59964">MHIGRRTVLSGASATALAVAASGCSLQIRSRPDPTIGSDTLLSGGDAGTPTFTANFNPYQPNARSSVGLLYEPLLLQNPLDGELTPWLAESWEQSDPAELVMTLRSGALWSDGHDLTVQDVTFTFDMLKEHPANDTKGAWSRIDSIETDGQDILFHLSGDDSPAVGSIGPTLIVPQHIWSGVEDPTTWRNEDPVGSGPFTLGNFTPLQYTLDRNEDYWQADTILIQHIVLPAATSEIDLVTKGYDWAYSYMSDVDNTWGAANDHNRHWFPPGGIIGLHPNHDVAPFDDVDVRRGLSLALDGDAVGKAAAEGYMEQASQTGLLLPNQEDLLDPSIPDQGIVTQDTDAAIAAFEKAGFSHDGSTMRTPDGDPFSFAITTANGYTDWLRAVQEVQRQLGEIGIEATIRAPQAAAYEAALSSGDYAIAMGSSNGSDTFQGYANLLSSEYYVPVGESSQNNRIRFRDDDVDDLLQRYRASVDEQEQTEIIHGLEQVFMDQIPIVALYYGGLWGLYNDGRFTGWPTADNPFTSPQTYGSSPLMVLTHLRPVEKEPAT</sequence>
<dbReference type="EMBL" id="JAEDAJ010000002">
    <property type="protein sequence ID" value="MBK0330959.1"/>
    <property type="molecule type" value="Genomic_DNA"/>
</dbReference>
<protein>
    <submittedName>
        <fullName evidence="2">ABC transporter substrate-binding protein</fullName>
    </submittedName>
</protein>
<dbReference type="CDD" id="cd08509">
    <property type="entry name" value="PBP2_TmCBP_oligosaccharides_like"/>
    <property type="match status" value="1"/>
</dbReference>
<dbReference type="InterPro" id="IPR039424">
    <property type="entry name" value="SBP_5"/>
</dbReference>
<accession>A0ABS1B8L0</accession>
<name>A0ABS1B8L0_9MICO</name>